<evidence type="ECO:0000313" key="4">
    <source>
        <dbReference type="Proteomes" id="UP000070252"/>
    </source>
</evidence>
<keyword evidence="1" id="KW-1133">Transmembrane helix</keyword>
<sequence length="315" mass="35650">MTDYKLKGKSAGRIAAYVENLCRQMKEPSDQVNDFREEMTANLTSSVLEQMQQGLPEEEAVTEALARFGELGEVKKELVRIYKIKRTFAGIVLKGAFSLLLLSAVVLGLIIGVWNEWAVSKYPKEAYAMVQGEANVRGTESLSEPLQRKLQNWVDRTWGVKGVSVEPIYGSVDDRGVDHRVNLFMYAGNPLAKGMLRFVNDSEDAPAPKQDGFFVKTNAFSEVGYNPADPDLDQTQYPFVVHVAMTYFNYTFFYSLGLFLLGGYVLLFAVWASMNAYYERRGNVAWVLLFLLTNVLGYGLYVLSRRWDHPRLQVN</sequence>
<proteinExistence type="predicted"/>
<feature type="transmembrane region" description="Helical" evidence="1">
    <location>
        <begin position="284"/>
        <end position="303"/>
    </location>
</feature>
<dbReference type="AlphaFoldDB" id="A0A1G9G4G3"/>
<evidence type="ECO:0000313" key="5">
    <source>
        <dbReference type="Proteomes" id="UP000182783"/>
    </source>
</evidence>
<evidence type="ECO:0000256" key="1">
    <source>
        <dbReference type="SAM" id="Phobius"/>
    </source>
</evidence>
<dbReference type="InterPro" id="IPR047928">
    <property type="entry name" value="Perm_prefix_1"/>
</dbReference>
<feature type="transmembrane region" description="Helical" evidence="1">
    <location>
        <begin position="91"/>
        <end position="114"/>
    </location>
</feature>
<dbReference type="NCBIfam" id="NF038403">
    <property type="entry name" value="perm_prefix_1"/>
    <property type="match status" value="1"/>
</dbReference>
<dbReference type="Proteomes" id="UP000182783">
    <property type="component" value="Unassembled WGS sequence"/>
</dbReference>
<accession>A0A1G9G4G3</accession>
<reference evidence="2 4" key="1">
    <citation type="submission" date="2015-08" db="EMBL/GenBank/DDBJ databases">
        <title>Genome of Paenibacillus jilunlii.</title>
        <authorList>
            <person name="Sant'Anna F.H."/>
            <person name="Ambrosini A."/>
            <person name="Souza R."/>
            <person name="Bach E."/>
            <person name="Fernandes G."/>
            <person name="Balsanelli E."/>
            <person name="Baura V.A."/>
            <person name="Pedrosa F.O."/>
            <person name="Souza E.M."/>
            <person name="Passaglia L."/>
        </authorList>
    </citation>
    <scope>NUCLEOTIDE SEQUENCE [LARGE SCALE GENOMIC DNA]</scope>
    <source>
        <strain evidence="2 4">DSM 23019</strain>
    </source>
</reference>
<protein>
    <submittedName>
        <fullName evidence="3">Uncharacterized protein</fullName>
    </submittedName>
</protein>
<dbReference type="EMBL" id="LIPY01000122">
    <property type="protein sequence ID" value="KWX71336.1"/>
    <property type="molecule type" value="Genomic_DNA"/>
</dbReference>
<dbReference type="RefSeq" id="WP_062526569.1">
    <property type="nucleotide sequence ID" value="NZ_CP048429.1"/>
</dbReference>
<organism evidence="3 5">
    <name type="scientific">Paenibacillus jilunlii</name>
    <dbReference type="NCBI Taxonomy" id="682956"/>
    <lineage>
        <taxon>Bacteria</taxon>
        <taxon>Bacillati</taxon>
        <taxon>Bacillota</taxon>
        <taxon>Bacilli</taxon>
        <taxon>Bacillales</taxon>
        <taxon>Paenibacillaceae</taxon>
        <taxon>Paenibacillus</taxon>
    </lineage>
</organism>
<dbReference type="EMBL" id="FNGM01000001">
    <property type="protein sequence ID" value="SDK95472.1"/>
    <property type="molecule type" value="Genomic_DNA"/>
</dbReference>
<name>A0A1G9G4G3_9BACL</name>
<keyword evidence="1" id="KW-0812">Transmembrane</keyword>
<keyword evidence="1" id="KW-0472">Membrane</keyword>
<reference evidence="3 5" key="2">
    <citation type="submission" date="2016-10" db="EMBL/GenBank/DDBJ databases">
        <authorList>
            <person name="de Groot N.N."/>
        </authorList>
    </citation>
    <scope>NUCLEOTIDE SEQUENCE [LARGE SCALE GENOMIC DNA]</scope>
    <source>
        <strain evidence="3 5">CGMCC 1.10239</strain>
    </source>
</reference>
<dbReference type="OrthoDB" id="2576401at2"/>
<keyword evidence="4" id="KW-1185">Reference proteome</keyword>
<dbReference type="Proteomes" id="UP000070252">
    <property type="component" value="Unassembled WGS sequence"/>
</dbReference>
<gene>
    <name evidence="2" type="ORF">AML91_24230</name>
    <name evidence="3" type="ORF">SAMN05216191_101213</name>
</gene>
<feature type="transmembrane region" description="Helical" evidence="1">
    <location>
        <begin position="252"/>
        <end position="272"/>
    </location>
</feature>
<evidence type="ECO:0000313" key="3">
    <source>
        <dbReference type="EMBL" id="SDK95472.1"/>
    </source>
</evidence>
<evidence type="ECO:0000313" key="2">
    <source>
        <dbReference type="EMBL" id="KWX71336.1"/>
    </source>
</evidence>